<protein>
    <recommendedName>
        <fullName evidence="2">Retrotransposon gag domain-containing protein</fullName>
    </recommendedName>
</protein>
<sequence length="297" mass="33901">MDKIIEDALARQKENFKFELEMVMMRMKKEHDQQIQALSNQLGESNCRNITYQAGSDSDADEYLKADNHPIDQNTGGGPTEDNNTGGDSIKDNNAGDSRVVPLRNHPKHDIDKDEKMKDLKSKINALISAPEVKKTGISCPYLREWESILYPAKFNLINFTPFDGKGSPTQHLIYFKSHLGVISGNKPLKVRPFVSTIHRPTFDWYRRLKPGSVNSWDDMKSSFLGNFFDDDAKISIRTLFEEKQEDEEAVNDFIKRFRNKAMNCRDPVIKDFILQTCHNNLSIDILKVMGVAPSNT</sequence>
<evidence type="ECO:0000256" key="1">
    <source>
        <dbReference type="SAM" id="MobiDB-lite"/>
    </source>
</evidence>
<name>Q2AA65_ASPOF</name>
<feature type="region of interest" description="Disordered" evidence="1">
    <location>
        <begin position="60"/>
        <end position="111"/>
    </location>
</feature>
<dbReference type="EMBL" id="AC183434">
    <property type="protein sequence ID" value="ABD63109.1"/>
    <property type="molecule type" value="Genomic_DNA"/>
</dbReference>
<reference evidence="3" key="1">
    <citation type="submission" date="2006-03" db="EMBL/GenBank/DDBJ databases">
        <title>Comparative Sequence and Genetic Analyses of Asparagus BACs Reveal No Microsynteny with Onion or Rice.</title>
        <authorList>
            <person name="Jernej J."/>
            <person name="Telgmann A."/>
            <person name="Jung C."/>
            <person name="Cheung F."/>
            <person name="Havey M.J."/>
            <person name="Town C.D."/>
        </authorList>
    </citation>
    <scope>NUCLEOTIDE SEQUENCE</scope>
</reference>
<dbReference type="InterPro" id="IPR005162">
    <property type="entry name" value="Retrotrans_gag_dom"/>
</dbReference>
<dbReference type="AlphaFoldDB" id="Q2AA65"/>
<dbReference type="PANTHER" id="PTHR33223:SF10">
    <property type="entry name" value="AMINOTRANSFERASE-LIKE PLANT MOBILE DOMAIN-CONTAINING PROTEIN"/>
    <property type="match status" value="1"/>
</dbReference>
<feature type="domain" description="Retrotransposon gag" evidence="2">
    <location>
        <begin position="204"/>
        <end position="269"/>
    </location>
</feature>
<evidence type="ECO:0000313" key="3">
    <source>
        <dbReference type="EMBL" id="ABD63109.1"/>
    </source>
</evidence>
<gene>
    <name evidence="3" type="ORF">18.t00005</name>
</gene>
<evidence type="ECO:0000259" key="2">
    <source>
        <dbReference type="Pfam" id="PF03732"/>
    </source>
</evidence>
<proteinExistence type="predicted"/>
<dbReference type="Pfam" id="PF03732">
    <property type="entry name" value="Retrotrans_gag"/>
    <property type="match status" value="1"/>
</dbReference>
<organism evidence="3">
    <name type="scientific">Asparagus officinalis</name>
    <name type="common">Garden asparagus</name>
    <dbReference type="NCBI Taxonomy" id="4686"/>
    <lineage>
        <taxon>Eukaryota</taxon>
        <taxon>Viridiplantae</taxon>
        <taxon>Streptophyta</taxon>
        <taxon>Embryophyta</taxon>
        <taxon>Tracheophyta</taxon>
        <taxon>Spermatophyta</taxon>
        <taxon>Magnoliopsida</taxon>
        <taxon>Liliopsida</taxon>
        <taxon>Asparagales</taxon>
        <taxon>Asparagaceae</taxon>
        <taxon>Asparagoideae</taxon>
        <taxon>Asparagus</taxon>
    </lineage>
</organism>
<dbReference type="PANTHER" id="PTHR33223">
    <property type="entry name" value="CCHC-TYPE DOMAIN-CONTAINING PROTEIN"/>
    <property type="match status" value="1"/>
</dbReference>
<accession>Q2AA65</accession>